<evidence type="ECO:0000256" key="1">
    <source>
        <dbReference type="SAM" id="Phobius"/>
    </source>
</evidence>
<feature type="transmembrane region" description="Helical" evidence="1">
    <location>
        <begin position="6"/>
        <end position="26"/>
    </location>
</feature>
<sequence length="110" mass="12142">MLSKILIYIISAACLIALTYWIYLYITDAPKVVSVERGVISSHRGESTFVELESGAIIETPIYESQQGSEVLVVVKSGRRTGNISYLISKPSKILIAVDADSFDEDGNWK</sequence>
<dbReference type="AlphaFoldDB" id="A0A1N7Q8V6"/>
<gene>
    <name evidence="2" type="ORF">SAMN05421686_11536</name>
</gene>
<proteinExistence type="predicted"/>
<keyword evidence="3" id="KW-1185">Reference proteome</keyword>
<keyword evidence="1" id="KW-0472">Membrane</keyword>
<evidence type="ECO:0000313" key="2">
    <source>
        <dbReference type="EMBL" id="SIT19047.1"/>
    </source>
</evidence>
<keyword evidence="1" id="KW-0812">Transmembrane</keyword>
<protein>
    <submittedName>
        <fullName evidence="2">Uncharacterized protein</fullName>
    </submittedName>
</protein>
<reference evidence="3" key="1">
    <citation type="submission" date="2017-01" db="EMBL/GenBank/DDBJ databases">
        <authorList>
            <person name="Varghese N."/>
            <person name="Submissions S."/>
        </authorList>
    </citation>
    <scope>NUCLEOTIDE SEQUENCE [LARGE SCALE GENOMIC DNA]</scope>
    <source>
        <strain evidence="3">DSM 24913</strain>
    </source>
</reference>
<accession>A0A1N7Q8V6</accession>
<dbReference type="EMBL" id="FTOH01000015">
    <property type="protein sequence ID" value="SIT19047.1"/>
    <property type="molecule type" value="Genomic_DNA"/>
</dbReference>
<name>A0A1N7Q8V6_9GAMM</name>
<organism evidence="2 3">
    <name type="scientific">Thalassolituus maritimus</name>
    <dbReference type="NCBI Taxonomy" id="484498"/>
    <lineage>
        <taxon>Bacteria</taxon>
        <taxon>Pseudomonadati</taxon>
        <taxon>Pseudomonadota</taxon>
        <taxon>Gammaproteobacteria</taxon>
        <taxon>Oceanospirillales</taxon>
        <taxon>Oceanospirillaceae</taxon>
        <taxon>Thalassolituus</taxon>
    </lineage>
</organism>
<keyword evidence="1" id="KW-1133">Transmembrane helix</keyword>
<dbReference type="Proteomes" id="UP000185639">
    <property type="component" value="Unassembled WGS sequence"/>
</dbReference>
<evidence type="ECO:0000313" key="3">
    <source>
        <dbReference type="Proteomes" id="UP000185639"/>
    </source>
</evidence>